<evidence type="ECO:0000313" key="1">
    <source>
        <dbReference type="EMBL" id="OGG44463.1"/>
    </source>
</evidence>
<accession>A0A1F6C5T5</accession>
<proteinExistence type="predicted"/>
<gene>
    <name evidence="1" type="ORF">A2841_00070</name>
</gene>
<comment type="caution">
    <text evidence="1">The sequence shown here is derived from an EMBL/GenBank/DDBJ whole genome shotgun (WGS) entry which is preliminary data.</text>
</comment>
<dbReference type="Proteomes" id="UP000178249">
    <property type="component" value="Unassembled WGS sequence"/>
</dbReference>
<dbReference type="AlphaFoldDB" id="A0A1F6C5T5"/>
<sequence length="70" mass="8404">MTEERQHVSEDEIMECADDSKTFMARQPDKWAHIFTCGKCVQIFCAHKRVIRFLKEYGRLMRLARLTKRL</sequence>
<name>A0A1F6C5T5_9BACT</name>
<protein>
    <submittedName>
        <fullName evidence="1">Uncharacterized protein</fullName>
    </submittedName>
</protein>
<evidence type="ECO:0000313" key="2">
    <source>
        <dbReference type="Proteomes" id="UP000178249"/>
    </source>
</evidence>
<reference evidence="1 2" key="1">
    <citation type="journal article" date="2016" name="Nat. Commun.">
        <title>Thousands of microbial genomes shed light on interconnected biogeochemical processes in an aquifer system.</title>
        <authorList>
            <person name="Anantharaman K."/>
            <person name="Brown C.T."/>
            <person name="Hug L.A."/>
            <person name="Sharon I."/>
            <person name="Castelle C.J."/>
            <person name="Probst A.J."/>
            <person name="Thomas B.C."/>
            <person name="Singh A."/>
            <person name="Wilkins M.J."/>
            <person name="Karaoz U."/>
            <person name="Brodie E.L."/>
            <person name="Williams K.H."/>
            <person name="Hubbard S.S."/>
            <person name="Banfield J.F."/>
        </authorList>
    </citation>
    <scope>NUCLEOTIDE SEQUENCE [LARGE SCALE GENOMIC DNA]</scope>
</reference>
<organism evidence="1 2">
    <name type="scientific">Candidatus Kaiserbacteria bacterium RIFCSPHIGHO2_01_FULL_48_10</name>
    <dbReference type="NCBI Taxonomy" id="1798476"/>
    <lineage>
        <taxon>Bacteria</taxon>
        <taxon>Candidatus Kaiseribacteriota</taxon>
    </lineage>
</organism>
<dbReference type="EMBL" id="MFKP01000008">
    <property type="protein sequence ID" value="OGG44463.1"/>
    <property type="molecule type" value="Genomic_DNA"/>
</dbReference>